<keyword evidence="4" id="KW-1185">Reference proteome</keyword>
<feature type="repeat" description="TPR" evidence="2">
    <location>
        <begin position="116"/>
        <end position="149"/>
    </location>
</feature>
<sequence length="248" mass="26878">MSNGCYDLISQGQAANKAGNYSNGLDDFNKVLQKCDAYDAKEKGYAGKAASLNGLQQYSDALDAATKGLAINKNSLDNLFEKASAEIGLGNYSGAKADLNTINLLTGKNRNTAQRATLYSKMAEVDMYQQQYDQALQDVQQAIAMDNSNLRFYMQMGDINVASGNYTAAIANYEDAITRGKNDAEAWKAKTTTIIKLYQSKYKTDDAGVLSRKISSADRQRLCSSIAASKQAGVQDMGIDLVQTSICK</sequence>
<accession>A0A8J2UCC8</accession>
<dbReference type="PANTHER" id="PTHR45188">
    <property type="entry name" value="DNAJ PROTEIN P58IPK HOMOLOG"/>
    <property type="match status" value="1"/>
</dbReference>
<evidence type="ECO:0000256" key="1">
    <source>
        <dbReference type="ARBA" id="ARBA00022737"/>
    </source>
</evidence>
<dbReference type="PANTHER" id="PTHR45188:SF2">
    <property type="entry name" value="DNAJ HOMOLOG SUBFAMILY C MEMBER 7"/>
    <property type="match status" value="1"/>
</dbReference>
<dbReference type="EMBL" id="BMJC01000002">
    <property type="protein sequence ID" value="GGA95978.1"/>
    <property type="molecule type" value="Genomic_DNA"/>
</dbReference>
<evidence type="ECO:0008006" key="5">
    <source>
        <dbReference type="Google" id="ProtNLM"/>
    </source>
</evidence>
<name>A0A8J2UCC8_9BACT</name>
<protein>
    <recommendedName>
        <fullName evidence="5">Tetratricopeptide repeat protein</fullName>
    </recommendedName>
</protein>
<keyword evidence="1" id="KW-0677">Repeat</keyword>
<dbReference type="SUPFAM" id="SSF48452">
    <property type="entry name" value="TPR-like"/>
    <property type="match status" value="1"/>
</dbReference>
<dbReference type="InterPro" id="IPR011990">
    <property type="entry name" value="TPR-like_helical_dom_sf"/>
</dbReference>
<reference evidence="3" key="1">
    <citation type="journal article" date="2014" name="Int. J. Syst. Evol. Microbiol.">
        <title>Complete genome sequence of Corynebacterium casei LMG S-19264T (=DSM 44701T), isolated from a smear-ripened cheese.</title>
        <authorList>
            <consortium name="US DOE Joint Genome Institute (JGI-PGF)"/>
            <person name="Walter F."/>
            <person name="Albersmeier A."/>
            <person name="Kalinowski J."/>
            <person name="Ruckert C."/>
        </authorList>
    </citation>
    <scope>NUCLEOTIDE SEQUENCE</scope>
    <source>
        <strain evidence="3">CGMCC 1.15448</strain>
    </source>
</reference>
<comment type="caution">
    <text evidence="3">The sequence shown here is derived from an EMBL/GenBank/DDBJ whole genome shotgun (WGS) entry which is preliminary data.</text>
</comment>
<dbReference type="Proteomes" id="UP000607559">
    <property type="component" value="Unassembled WGS sequence"/>
</dbReference>
<organism evidence="3 4">
    <name type="scientific">Puia dinghuensis</name>
    <dbReference type="NCBI Taxonomy" id="1792502"/>
    <lineage>
        <taxon>Bacteria</taxon>
        <taxon>Pseudomonadati</taxon>
        <taxon>Bacteroidota</taxon>
        <taxon>Chitinophagia</taxon>
        <taxon>Chitinophagales</taxon>
        <taxon>Chitinophagaceae</taxon>
        <taxon>Puia</taxon>
    </lineage>
</organism>
<gene>
    <name evidence="3" type="ORF">GCM10011511_19070</name>
</gene>
<dbReference type="SMART" id="SM00028">
    <property type="entry name" value="TPR"/>
    <property type="match status" value="4"/>
</dbReference>
<dbReference type="PROSITE" id="PS50005">
    <property type="entry name" value="TPR"/>
    <property type="match status" value="1"/>
</dbReference>
<evidence type="ECO:0000313" key="4">
    <source>
        <dbReference type="Proteomes" id="UP000607559"/>
    </source>
</evidence>
<evidence type="ECO:0000313" key="3">
    <source>
        <dbReference type="EMBL" id="GGA95978.1"/>
    </source>
</evidence>
<keyword evidence="2" id="KW-0802">TPR repeat</keyword>
<reference evidence="3" key="2">
    <citation type="submission" date="2020-09" db="EMBL/GenBank/DDBJ databases">
        <authorList>
            <person name="Sun Q."/>
            <person name="Zhou Y."/>
        </authorList>
    </citation>
    <scope>NUCLEOTIDE SEQUENCE</scope>
    <source>
        <strain evidence="3">CGMCC 1.15448</strain>
    </source>
</reference>
<evidence type="ECO:0000256" key="2">
    <source>
        <dbReference type="PROSITE-ProRule" id="PRU00339"/>
    </source>
</evidence>
<dbReference type="InterPro" id="IPR019734">
    <property type="entry name" value="TPR_rpt"/>
</dbReference>
<dbReference type="AlphaFoldDB" id="A0A8J2UCC8"/>
<dbReference type="Gene3D" id="1.25.40.10">
    <property type="entry name" value="Tetratricopeptide repeat domain"/>
    <property type="match status" value="2"/>
</dbReference>
<dbReference type="Pfam" id="PF14559">
    <property type="entry name" value="TPR_19"/>
    <property type="match status" value="1"/>
</dbReference>
<proteinExistence type="predicted"/>